<evidence type="ECO:0000256" key="6">
    <source>
        <dbReference type="ARBA" id="ARBA00022642"/>
    </source>
</evidence>
<feature type="domain" description="Nicotinate phosphoribosyltransferase N-terminal" evidence="10">
    <location>
        <begin position="16"/>
        <end position="137"/>
    </location>
</feature>
<evidence type="ECO:0000313" key="11">
    <source>
        <dbReference type="EMBL" id="XDK35765.1"/>
    </source>
</evidence>
<comment type="function">
    <text evidence="7 8">Catalyzes the synthesis of beta-nicotinate D-ribonucleotide from nicotinate and 5-phospho-D-ribose 1-phosphate at the expense of ATP.</text>
</comment>
<dbReference type="HAMAP" id="MF_00570">
    <property type="entry name" value="NAPRTase"/>
    <property type="match status" value="1"/>
</dbReference>
<comment type="pathway">
    <text evidence="1 7 8">Cofactor biosynthesis; NAD(+) biosynthesis; nicotinate D-ribonucleotide from nicotinate: step 1/1.</text>
</comment>
<evidence type="ECO:0000256" key="5">
    <source>
        <dbReference type="ARBA" id="ARBA00022598"/>
    </source>
</evidence>
<feature type="domain" description="Nicotinate/nicotinamide phosphoribosyltransferase" evidence="9">
    <location>
        <begin position="176"/>
        <end position="403"/>
    </location>
</feature>
<dbReference type="InterPro" id="IPR006406">
    <property type="entry name" value="Nic_PRibTrfase"/>
</dbReference>
<keyword evidence="11" id="KW-0328">Glycosyltransferase</keyword>
<comment type="similarity">
    <text evidence="2 7 8">Belongs to the NAPRTase family.</text>
</comment>
<reference evidence="11" key="1">
    <citation type="submission" date="2024-07" db="EMBL/GenBank/DDBJ databases">
        <title>Identification and characteristics of a novel species of coltsfoot's symbiotic bacteria.</title>
        <authorList>
            <person name="Juszczyk A."/>
            <person name="Jasielczuk I."/>
            <person name="Gurgul A."/>
            <person name="Rogala M."/>
            <person name="Kowalczyk A."/>
            <person name="Szmatola T."/>
            <person name="Kosecka-Strojek M."/>
            <person name="Arent Z."/>
            <person name="Latowski D."/>
        </authorList>
    </citation>
    <scope>NUCLEOTIDE SEQUENCE</scope>
    <source>
        <strain evidence="11">Hg7Tf</strain>
    </source>
</reference>
<dbReference type="PIRSF" id="PIRSF000484">
    <property type="entry name" value="NAPRT"/>
    <property type="match status" value="1"/>
</dbReference>
<dbReference type="PANTHER" id="PTHR11098">
    <property type="entry name" value="NICOTINATE PHOSPHORIBOSYLTRANSFERASE"/>
    <property type="match status" value="1"/>
</dbReference>
<dbReference type="EC" id="6.3.4.21" evidence="3 7"/>
<sequence length="412" mass="47919">MESVYSHNQPLIQSLLDTDYYKLTMMQAVLHQLPNVDDVEYKLIVRSKEDLTYLIPEVRNELENLANLLVREDESRFIFDSRFREYLTPDFQRFLGLFRFNLRYVHVSNEEGQLAIRVRGPMLHCMLFEIPVLATVSELRNRHKYPDVQLSQVRDRLYQKFEWLEKNATKEELADFRVSDFSTRRRLSQLAQREVVDVMRRDFPGVFVGTSNPSLAYEFNLPLIGTMAHEWLMVHQQSDCRLSHSQKAALENWVKEYRGRLGIALTDVFSTDYFLNKDFDLYHAKLYDGLRHDSGSPFTWADMCIKRYEALRVDPKGKELMFSDSLNFEKALSIHRHVKGRARVGFGIGTNLACDVEGVEPLSIVMKLVRVHGEPVVKFSDDPVKNVCEDPSFLQYAASVFGIKEINDKAGK</sequence>
<evidence type="ECO:0000259" key="9">
    <source>
        <dbReference type="Pfam" id="PF04095"/>
    </source>
</evidence>
<dbReference type="GO" id="GO:0004516">
    <property type="term" value="F:nicotinate phosphoribosyltransferase activity"/>
    <property type="evidence" value="ECO:0007669"/>
    <property type="project" value="UniProtKB-UniRule"/>
</dbReference>
<keyword evidence="6 7" id="KW-0662">Pyridine nucleotide biosynthesis</keyword>
<dbReference type="SUPFAM" id="SSF51690">
    <property type="entry name" value="Nicotinate/Quinolinate PRTase C-terminal domain-like"/>
    <property type="match status" value="1"/>
</dbReference>
<dbReference type="NCBIfam" id="NF003704">
    <property type="entry name" value="PRK05321.1"/>
    <property type="match status" value="1"/>
</dbReference>
<evidence type="ECO:0000256" key="8">
    <source>
        <dbReference type="RuleBase" id="RU003838"/>
    </source>
</evidence>
<name>A0AB39HZC0_9PSED</name>
<protein>
    <recommendedName>
        <fullName evidence="3 7">Nicotinate phosphoribosyltransferase</fullName>
        <shortName evidence="7">NAPRTase</shortName>
        <ecNumber evidence="3 7">6.3.4.21</ecNumber>
    </recommendedName>
</protein>
<dbReference type="Pfam" id="PF04095">
    <property type="entry name" value="NAPRTase"/>
    <property type="match status" value="1"/>
</dbReference>
<keyword evidence="11" id="KW-0808">Transferase</keyword>
<dbReference type="InterPro" id="IPR007229">
    <property type="entry name" value="Nic_PRibTrfase-Fam"/>
</dbReference>
<evidence type="ECO:0000256" key="1">
    <source>
        <dbReference type="ARBA" id="ARBA00004952"/>
    </source>
</evidence>
<evidence type="ECO:0000256" key="3">
    <source>
        <dbReference type="ARBA" id="ARBA00013236"/>
    </source>
</evidence>
<dbReference type="InterPro" id="IPR036068">
    <property type="entry name" value="Nicotinate_pribotase-like_C"/>
</dbReference>
<organism evidence="11">
    <name type="scientific">Pseudomonas sp. Hg7Tf</name>
    <dbReference type="NCBI Taxonomy" id="3236988"/>
    <lineage>
        <taxon>Bacteria</taxon>
        <taxon>Pseudomonadati</taxon>
        <taxon>Pseudomonadota</taxon>
        <taxon>Gammaproteobacteria</taxon>
        <taxon>Pseudomonadales</taxon>
        <taxon>Pseudomonadaceae</taxon>
        <taxon>Pseudomonas</taxon>
    </lineage>
</organism>
<dbReference type="EMBL" id="CP162607">
    <property type="protein sequence ID" value="XDK35765.1"/>
    <property type="molecule type" value="Genomic_DNA"/>
</dbReference>
<dbReference type="GO" id="GO:0034355">
    <property type="term" value="P:NAD+ biosynthetic process via the salvage pathway"/>
    <property type="evidence" value="ECO:0007669"/>
    <property type="project" value="TreeGrafter"/>
</dbReference>
<proteinExistence type="inferred from homology"/>
<gene>
    <name evidence="7 11" type="primary">pncB</name>
    <name evidence="11" type="ORF">AB4Y39_18945</name>
</gene>
<dbReference type="RefSeq" id="WP_280042897.1">
    <property type="nucleotide sequence ID" value="NZ_CP162607.1"/>
</dbReference>
<dbReference type="Gene3D" id="3.20.140.10">
    <property type="entry name" value="nicotinate phosphoribosyltransferase"/>
    <property type="match status" value="1"/>
</dbReference>
<dbReference type="InterPro" id="IPR040727">
    <property type="entry name" value="NAPRTase_N"/>
</dbReference>
<keyword evidence="5 7" id="KW-0436">Ligase</keyword>
<feature type="modified residue" description="Phosphohistidine; by autocatalysis" evidence="7">
    <location>
        <position position="229"/>
    </location>
</feature>
<evidence type="ECO:0000259" key="10">
    <source>
        <dbReference type="Pfam" id="PF17767"/>
    </source>
</evidence>
<dbReference type="GO" id="GO:0016757">
    <property type="term" value="F:glycosyltransferase activity"/>
    <property type="evidence" value="ECO:0007669"/>
    <property type="project" value="UniProtKB-KW"/>
</dbReference>
<keyword evidence="4 7" id="KW-0597">Phosphoprotein</keyword>
<dbReference type="AlphaFoldDB" id="A0AB39HZC0"/>
<dbReference type="SUPFAM" id="SSF54675">
    <property type="entry name" value="Nicotinate/Quinolinate PRTase N-terminal domain-like"/>
    <property type="match status" value="1"/>
</dbReference>
<dbReference type="PANTHER" id="PTHR11098:SF1">
    <property type="entry name" value="NICOTINATE PHOSPHORIBOSYLTRANSFERASE"/>
    <property type="match status" value="1"/>
</dbReference>
<dbReference type="NCBIfam" id="TIGR01514">
    <property type="entry name" value="NAPRTase"/>
    <property type="match status" value="1"/>
</dbReference>
<comment type="catalytic activity">
    <reaction evidence="7 8">
        <text>5-phospho-alpha-D-ribose 1-diphosphate + nicotinate + ATP + H2O = nicotinate beta-D-ribonucleotide + ADP + phosphate + diphosphate</text>
        <dbReference type="Rhea" id="RHEA:36163"/>
        <dbReference type="ChEBI" id="CHEBI:15377"/>
        <dbReference type="ChEBI" id="CHEBI:30616"/>
        <dbReference type="ChEBI" id="CHEBI:32544"/>
        <dbReference type="ChEBI" id="CHEBI:33019"/>
        <dbReference type="ChEBI" id="CHEBI:43474"/>
        <dbReference type="ChEBI" id="CHEBI:57502"/>
        <dbReference type="ChEBI" id="CHEBI:58017"/>
        <dbReference type="ChEBI" id="CHEBI:456216"/>
        <dbReference type="EC" id="6.3.4.21"/>
    </reaction>
</comment>
<accession>A0AB39HZC0</accession>
<dbReference type="GO" id="GO:0005829">
    <property type="term" value="C:cytosol"/>
    <property type="evidence" value="ECO:0007669"/>
    <property type="project" value="TreeGrafter"/>
</dbReference>
<comment type="PTM">
    <text evidence="7 8">Transiently phosphorylated on a His residue during the reaction cycle. Phosphorylation strongly increases the affinity for substrates and increases the rate of nicotinate D-ribonucleotide production. Dephosphorylation regenerates the low-affinity form of the enzyme, leading to product release.</text>
</comment>
<evidence type="ECO:0000256" key="4">
    <source>
        <dbReference type="ARBA" id="ARBA00022553"/>
    </source>
</evidence>
<dbReference type="InterPro" id="IPR041525">
    <property type="entry name" value="N/Namide_PRibTrfase"/>
</dbReference>
<dbReference type="Pfam" id="PF17767">
    <property type="entry name" value="NAPRTase_N"/>
    <property type="match status" value="1"/>
</dbReference>
<evidence type="ECO:0000256" key="2">
    <source>
        <dbReference type="ARBA" id="ARBA00010897"/>
    </source>
</evidence>
<evidence type="ECO:0000256" key="7">
    <source>
        <dbReference type="HAMAP-Rule" id="MF_00570"/>
    </source>
</evidence>